<keyword evidence="3 10" id="KW-0732">Signal</keyword>
<dbReference type="CDD" id="cd05474">
    <property type="entry name" value="SAP_like"/>
    <property type="match status" value="1"/>
</dbReference>
<dbReference type="AlphaFoldDB" id="A0AAN8RFQ7"/>
<feature type="signal peptide" evidence="10">
    <location>
        <begin position="1"/>
        <end position="21"/>
    </location>
</feature>
<comment type="caution">
    <text evidence="12">The sequence shown here is derived from an EMBL/GenBank/DDBJ whole genome shotgun (WGS) entry which is preliminary data.</text>
</comment>
<feature type="disulfide bond" evidence="7">
    <location>
        <begin position="319"/>
        <end position="369"/>
    </location>
</feature>
<keyword evidence="4 8" id="KW-0064">Aspartyl protease</keyword>
<feature type="region of interest" description="Disordered" evidence="9">
    <location>
        <begin position="443"/>
        <end position="467"/>
    </location>
</feature>
<dbReference type="PANTHER" id="PTHR47966:SF65">
    <property type="entry name" value="ASPARTIC-TYPE ENDOPEPTIDASE"/>
    <property type="match status" value="1"/>
</dbReference>
<dbReference type="PROSITE" id="PS51767">
    <property type="entry name" value="PEPTIDASE_A1"/>
    <property type="match status" value="1"/>
</dbReference>
<gene>
    <name evidence="12" type="ORF">TWF718_000253</name>
</gene>
<feature type="active site" evidence="6">
    <location>
        <position position="284"/>
    </location>
</feature>
<feature type="chain" id="PRO_5042977613" description="Peptidase A1 domain-containing protein" evidence="10">
    <location>
        <begin position="22"/>
        <end position="510"/>
    </location>
</feature>
<feature type="compositionally biased region" description="Polar residues" evidence="9">
    <location>
        <begin position="443"/>
        <end position="466"/>
    </location>
</feature>
<evidence type="ECO:0000256" key="10">
    <source>
        <dbReference type="SAM" id="SignalP"/>
    </source>
</evidence>
<dbReference type="GO" id="GO:0006508">
    <property type="term" value="P:proteolysis"/>
    <property type="evidence" value="ECO:0007669"/>
    <property type="project" value="UniProtKB-KW"/>
</dbReference>
<keyword evidence="7" id="KW-1015">Disulfide bond</keyword>
<feature type="active site" evidence="6">
    <location>
        <position position="90"/>
    </location>
</feature>
<keyword evidence="13" id="KW-1185">Reference proteome</keyword>
<dbReference type="Gene3D" id="2.40.70.10">
    <property type="entry name" value="Acid Proteases"/>
    <property type="match status" value="2"/>
</dbReference>
<dbReference type="InterPro" id="IPR033876">
    <property type="entry name" value="SAP-like"/>
</dbReference>
<proteinExistence type="inferred from homology"/>
<evidence type="ECO:0000256" key="3">
    <source>
        <dbReference type="ARBA" id="ARBA00022729"/>
    </source>
</evidence>
<sequence>MRSTTILLTSLAACPLFLVTASNILARSAPGNHVLALDFDRQRLPGHGHGRSSTRVGKRTVQSALDNGQLMYYMDVAVGTPPQKLRLQIDTGSSDIWIPSAKSKFCSSSEKPCTDGSYNPDLSTSRKLISRDSFDISYVDNTSASGDFITEVFSFGNCTLDDIQMGLGVKTDIPAGIVGIGYPENSVSEVPYPSLVEILVSKRFINSRAYSLYLNSQEAAKGSILFGGIDTKKYSGELVGLPLQIDKKAKKVVDFTIILDSVSFIDNNGTEKIVSPRKHEVILDSGSSITYLPNSTVAPIAQQFGGAWDGDLQSFVVPCSLSSNHKDFVTYRFGGPNGAKIDISASELTNYVLDTNGDIFTDEDGNTICTLGLQPATFDLDDKYIFGDTFLRSAYVVYDLDGEMVWMGQTVFNSTESNILEIGDSTRTKSGVPQVEGLEISNTTATPTTLDKALPTSSPTHASTSVAEVATTGAAQPTGQTHLNSGLRVQNSGLFGLAVGIVGCIAGTMI</sequence>
<dbReference type="PRINTS" id="PR00792">
    <property type="entry name" value="PEPSIN"/>
</dbReference>
<dbReference type="InterPro" id="IPR001461">
    <property type="entry name" value="Aspartic_peptidase_A1"/>
</dbReference>
<evidence type="ECO:0000259" key="11">
    <source>
        <dbReference type="PROSITE" id="PS51767"/>
    </source>
</evidence>
<dbReference type="GO" id="GO:0004190">
    <property type="term" value="F:aspartic-type endopeptidase activity"/>
    <property type="evidence" value="ECO:0007669"/>
    <property type="project" value="UniProtKB-KW"/>
</dbReference>
<dbReference type="Proteomes" id="UP001313282">
    <property type="component" value="Unassembled WGS sequence"/>
</dbReference>
<dbReference type="PANTHER" id="PTHR47966">
    <property type="entry name" value="BETA-SITE APP-CLEAVING ENZYME, ISOFORM A-RELATED"/>
    <property type="match status" value="1"/>
</dbReference>
<dbReference type="Pfam" id="PF00026">
    <property type="entry name" value="Asp"/>
    <property type="match status" value="1"/>
</dbReference>
<evidence type="ECO:0000256" key="2">
    <source>
        <dbReference type="ARBA" id="ARBA00022670"/>
    </source>
</evidence>
<evidence type="ECO:0000256" key="4">
    <source>
        <dbReference type="ARBA" id="ARBA00022750"/>
    </source>
</evidence>
<evidence type="ECO:0000256" key="1">
    <source>
        <dbReference type="ARBA" id="ARBA00007447"/>
    </source>
</evidence>
<keyword evidence="5 8" id="KW-0378">Hydrolase</keyword>
<dbReference type="InterPro" id="IPR021109">
    <property type="entry name" value="Peptidase_aspartic_dom_sf"/>
</dbReference>
<organism evidence="12 13">
    <name type="scientific">Orbilia javanica</name>
    <dbReference type="NCBI Taxonomy" id="47235"/>
    <lineage>
        <taxon>Eukaryota</taxon>
        <taxon>Fungi</taxon>
        <taxon>Dikarya</taxon>
        <taxon>Ascomycota</taxon>
        <taxon>Pezizomycotina</taxon>
        <taxon>Orbiliomycetes</taxon>
        <taxon>Orbiliales</taxon>
        <taxon>Orbiliaceae</taxon>
        <taxon>Orbilia</taxon>
    </lineage>
</organism>
<feature type="domain" description="Peptidase A1" evidence="11">
    <location>
        <begin position="72"/>
        <end position="408"/>
    </location>
</feature>
<evidence type="ECO:0000256" key="8">
    <source>
        <dbReference type="RuleBase" id="RU000454"/>
    </source>
</evidence>
<dbReference type="InterPro" id="IPR033121">
    <property type="entry name" value="PEPTIDASE_A1"/>
</dbReference>
<dbReference type="EMBL" id="JAVHNR010000001">
    <property type="protein sequence ID" value="KAK6355874.1"/>
    <property type="molecule type" value="Genomic_DNA"/>
</dbReference>
<keyword evidence="2 8" id="KW-0645">Protease</keyword>
<dbReference type="PROSITE" id="PS00141">
    <property type="entry name" value="ASP_PROTEASE"/>
    <property type="match status" value="1"/>
</dbReference>
<evidence type="ECO:0000256" key="7">
    <source>
        <dbReference type="PIRSR" id="PIRSR601461-2"/>
    </source>
</evidence>
<accession>A0AAN8RFQ7</accession>
<protein>
    <recommendedName>
        <fullName evidence="11">Peptidase A1 domain-containing protein</fullName>
    </recommendedName>
</protein>
<reference evidence="12 13" key="1">
    <citation type="submission" date="2019-10" db="EMBL/GenBank/DDBJ databases">
        <authorList>
            <person name="Palmer J.M."/>
        </authorList>
    </citation>
    <scope>NUCLEOTIDE SEQUENCE [LARGE SCALE GENOMIC DNA]</scope>
    <source>
        <strain evidence="12 13">TWF718</strain>
    </source>
</reference>
<evidence type="ECO:0000256" key="9">
    <source>
        <dbReference type="SAM" id="MobiDB-lite"/>
    </source>
</evidence>
<evidence type="ECO:0000256" key="5">
    <source>
        <dbReference type="ARBA" id="ARBA00022801"/>
    </source>
</evidence>
<evidence type="ECO:0000313" key="12">
    <source>
        <dbReference type="EMBL" id="KAK6355874.1"/>
    </source>
</evidence>
<comment type="similarity">
    <text evidence="1 8">Belongs to the peptidase A1 family.</text>
</comment>
<dbReference type="InterPro" id="IPR001969">
    <property type="entry name" value="Aspartic_peptidase_AS"/>
</dbReference>
<evidence type="ECO:0000256" key="6">
    <source>
        <dbReference type="PIRSR" id="PIRSR601461-1"/>
    </source>
</evidence>
<dbReference type="SUPFAM" id="SSF50630">
    <property type="entry name" value="Acid proteases"/>
    <property type="match status" value="1"/>
</dbReference>
<evidence type="ECO:0000313" key="13">
    <source>
        <dbReference type="Proteomes" id="UP001313282"/>
    </source>
</evidence>
<name>A0AAN8RFQ7_9PEZI</name>